<name>A0A517TU48_9BACT</name>
<dbReference type="Proteomes" id="UP000317909">
    <property type="component" value="Chromosome"/>
</dbReference>
<protein>
    <submittedName>
        <fullName evidence="2">Uncharacterized protein</fullName>
    </submittedName>
</protein>
<accession>A0A517TU48</accession>
<dbReference type="KEGG" id="llh:I41_10730"/>
<reference evidence="2 3" key="1">
    <citation type="submission" date="2019-02" db="EMBL/GenBank/DDBJ databases">
        <title>Deep-cultivation of Planctomycetes and their phenomic and genomic characterization uncovers novel biology.</title>
        <authorList>
            <person name="Wiegand S."/>
            <person name="Jogler M."/>
            <person name="Boedeker C."/>
            <person name="Pinto D."/>
            <person name="Vollmers J."/>
            <person name="Rivas-Marin E."/>
            <person name="Kohn T."/>
            <person name="Peeters S.H."/>
            <person name="Heuer A."/>
            <person name="Rast P."/>
            <person name="Oberbeckmann S."/>
            <person name="Bunk B."/>
            <person name="Jeske O."/>
            <person name="Meyerdierks A."/>
            <person name="Storesund J.E."/>
            <person name="Kallscheuer N."/>
            <person name="Luecker S."/>
            <person name="Lage O.M."/>
            <person name="Pohl T."/>
            <person name="Merkel B.J."/>
            <person name="Hornburger P."/>
            <person name="Mueller R.-W."/>
            <person name="Bruemmer F."/>
            <person name="Labrenz M."/>
            <person name="Spormann A.M."/>
            <person name="Op den Camp H."/>
            <person name="Overmann J."/>
            <person name="Amann R."/>
            <person name="Jetten M.S.M."/>
            <person name="Mascher T."/>
            <person name="Medema M.H."/>
            <person name="Devos D.P."/>
            <person name="Kaster A.-K."/>
            <person name="Ovreas L."/>
            <person name="Rohde M."/>
            <person name="Galperin M.Y."/>
            <person name="Jogler C."/>
        </authorList>
    </citation>
    <scope>NUCLEOTIDE SEQUENCE [LARGE SCALE GENOMIC DNA]</scope>
    <source>
        <strain evidence="2 3">I41</strain>
    </source>
</reference>
<feature type="chain" id="PRO_5021819519" evidence="1">
    <location>
        <begin position="20"/>
        <end position="766"/>
    </location>
</feature>
<evidence type="ECO:0000256" key="1">
    <source>
        <dbReference type="SAM" id="SignalP"/>
    </source>
</evidence>
<sequence length="766" mass="84279" precursor="true">MKSSLRMLGFCFTTLVVFAAVSPRGYGQESPTSSPDPAPVLAALDRVDAWLGAGENAQRWRRFVGIPALRTEVPKGPNANTAPITHALERLASKAPGLELKPFAQLRDALSDFRRQLSAQGTPDFASLAAAVSDDRQPLTPEQFVKIRATMRDRARDLEQAWGGPNTSLARGWKKFLLWDQLEPNFADDFEITRGSLMKLDEVLLRFRANQPGLELPVFTDAARAIARYRALATWATASKSRDIRADYGELLKQIAVDLQRHFENPTTETAWKAGRILGVIDNLGHSADFVRTVRDRFAQKNIIGFASARVLENLPNRDFSQARPVRDCILGTSIFGSAQTMGNVRYELVPADDSIQLMVHLTGRANSRTNGYNGPVRINSLGNTSYAASKRLSFSDVVFEADPAVAEVDTRTQIKSIQKTGGQFAANLIEKVAWKRAMESKRQAERISAAHTRENVIEEFNERVAKDLGDARLRYQTRVRDPLTRRAVTPEYLHMSSSPNGIEIETTFAARYQLAANQGPPVPKPGHDLLLQVHESAVNNYLPLALASARISQETAEQAPDLQGDVPNWIKVLSVKQPKLAGVAATGAAVVDKASETIDQVVEGEADERGPNAPPALPPFRPYAITLNSEAPAGVHFDDGKAVIRVRASKLYSDDVEYSNWDFIITYAVMQQDDRIVLQRVGDIEVFPTGFDPAWDKQLTAQQSGFRSTLAKNINARANAGESFPKEIPLDPIRVAAVGTLLLNEIKVDDGWLTVGWILPPPAAP</sequence>
<gene>
    <name evidence="2" type="ORF">I41_10730</name>
</gene>
<evidence type="ECO:0000313" key="2">
    <source>
        <dbReference type="EMBL" id="QDT71911.1"/>
    </source>
</evidence>
<dbReference type="AlphaFoldDB" id="A0A517TU48"/>
<proteinExistence type="predicted"/>
<dbReference type="EMBL" id="CP036339">
    <property type="protein sequence ID" value="QDT71911.1"/>
    <property type="molecule type" value="Genomic_DNA"/>
</dbReference>
<keyword evidence="1" id="KW-0732">Signal</keyword>
<dbReference type="RefSeq" id="WP_145431527.1">
    <property type="nucleotide sequence ID" value="NZ_CP036339.1"/>
</dbReference>
<dbReference type="OrthoDB" id="245674at2"/>
<evidence type="ECO:0000313" key="3">
    <source>
        <dbReference type="Proteomes" id="UP000317909"/>
    </source>
</evidence>
<keyword evidence="3" id="KW-1185">Reference proteome</keyword>
<feature type="signal peptide" evidence="1">
    <location>
        <begin position="1"/>
        <end position="19"/>
    </location>
</feature>
<organism evidence="2 3">
    <name type="scientific">Lacipirellula limnantheis</name>
    <dbReference type="NCBI Taxonomy" id="2528024"/>
    <lineage>
        <taxon>Bacteria</taxon>
        <taxon>Pseudomonadati</taxon>
        <taxon>Planctomycetota</taxon>
        <taxon>Planctomycetia</taxon>
        <taxon>Pirellulales</taxon>
        <taxon>Lacipirellulaceae</taxon>
        <taxon>Lacipirellula</taxon>
    </lineage>
</organism>